<dbReference type="Proteomes" id="UP000636709">
    <property type="component" value="Unassembled WGS sequence"/>
</dbReference>
<comment type="caution">
    <text evidence="1">The sequence shown here is derived from an EMBL/GenBank/DDBJ whole genome shotgun (WGS) entry which is preliminary data.</text>
</comment>
<dbReference type="AlphaFoldDB" id="A0A835A5K1"/>
<accession>A0A835A5K1</accession>
<evidence type="ECO:0000313" key="1">
    <source>
        <dbReference type="EMBL" id="KAF8651005.1"/>
    </source>
</evidence>
<dbReference type="EMBL" id="JACEFO010002701">
    <property type="protein sequence ID" value="KAF8651005.1"/>
    <property type="molecule type" value="Genomic_DNA"/>
</dbReference>
<keyword evidence="2" id="KW-1185">Reference proteome</keyword>
<reference evidence="1" key="1">
    <citation type="submission" date="2020-07" db="EMBL/GenBank/DDBJ databases">
        <title>Genome sequence and genetic diversity analysis of an under-domesticated orphan crop, white fonio (Digitaria exilis).</title>
        <authorList>
            <person name="Bennetzen J.L."/>
            <person name="Chen S."/>
            <person name="Ma X."/>
            <person name="Wang X."/>
            <person name="Yssel A.E.J."/>
            <person name="Chaluvadi S.R."/>
            <person name="Johnson M."/>
            <person name="Gangashetty P."/>
            <person name="Hamidou F."/>
            <person name="Sanogo M.D."/>
            <person name="Zwaenepoel A."/>
            <person name="Wallace J."/>
            <person name="Van De Peer Y."/>
            <person name="Van Deynze A."/>
        </authorList>
    </citation>
    <scope>NUCLEOTIDE SEQUENCE</scope>
    <source>
        <tissue evidence="1">Leaves</tissue>
    </source>
</reference>
<organism evidence="1 2">
    <name type="scientific">Digitaria exilis</name>
    <dbReference type="NCBI Taxonomy" id="1010633"/>
    <lineage>
        <taxon>Eukaryota</taxon>
        <taxon>Viridiplantae</taxon>
        <taxon>Streptophyta</taxon>
        <taxon>Embryophyta</taxon>
        <taxon>Tracheophyta</taxon>
        <taxon>Spermatophyta</taxon>
        <taxon>Magnoliopsida</taxon>
        <taxon>Liliopsida</taxon>
        <taxon>Poales</taxon>
        <taxon>Poaceae</taxon>
        <taxon>PACMAD clade</taxon>
        <taxon>Panicoideae</taxon>
        <taxon>Panicodae</taxon>
        <taxon>Paniceae</taxon>
        <taxon>Anthephorinae</taxon>
        <taxon>Digitaria</taxon>
    </lineage>
</organism>
<gene>
    <name evidence="1" type="ORF">HU200_063639</name>
</gene>
<name>A0A835A5K1_9POAL</name>
<protein>
    <submittedName>
        <fullName evidence="1">Uncharacterized protein</fullName>
    </submittedName>
</protein>
<proteinExistence type="predicted"/>
<evidence type="ECO:0000313" key="2">
    <source>
        <dbReference type="Proteomes" id="UP000636709"/>
    </source>
</evidence>
<sequence>MCVACTAKDVERRLPLGLVLERVLMDGVNIHERFLFHDTLVDNLAKVSNPEACICAGLHDIFGANHDLLNPCIDMLKTATDAGHKPTAYMLALFLYRRKNGASGDDEAMWLIRQVEGEEDDATVAAMATDGGEGTPTPWKNIGCMRCCKETLPIAGGVLPPLYVDDRGFVIDDVPFVKPVVRGTLLCAGN</sequence>